<feature type="non-terminal residue" evidence="1">
    <location>
        <position position="1"/>
    </location>
</feature>
<evidence type="ECO:0000313" key="2">
    <source>
        <dbReference type="Proteomes" id="UP001595923"/>
    </source>
</evidence>
<protein>
    <submittedName>
        <fullName evidence="1">Uncharacterized protein</fullName>
    </submittedName>
</protein>
<sequence length="82" mass="9088">GVDVTDAMYAYVRERVGAESLDALAREISRRLSCDNSAYTSSDGRQILFGEVRERVSHILDRGRFDAFVRRIESMSATASAG</sequence>
<gene>
    <name evidence="1" type="ORF">ACFO4E_29490</name>
</gene>
<name>A0ABV9E8K1_9ACTN</name>
<evidence type="ECO:0000313" key="1">
    <source>
        <dbReference type="EMBL" id="MFC4566008.1"/>
    </source>
</evidence>
<organism evidence="1 2">
    <name type="scientific">Nocardiopsis mangrovi</name>
    <dbReference type="NCBI Taxonomy" id="1179818"/>
    <lineage>
        <taxon>Bacteria</taxon>
        <taxon>Bacillati</taxon>
        <taxon>Actinomycetota</taxon>
        <taxon>Actinomycetes</taxon>
        <taxon>Streptosporangiales</taxon>
        <taxon>Nocardiopsidaceae</taxon>
        <taxon>Nocardiopsis</taxon>
    </lineage>
</organism>
<reference evidence="2" key="1">
    <citation type="journal article" date="2019" name="Int. J. Syst. Evol. Microbiol.">
        <title>The Global Catalogue of Microorganisms (GCM) 10K type strain sequencing project: providing services to taxonomists for standard genome sequencing and annotation.</title>
        <authorList>
            <consortium name="The Broad Institute Genomics Platform"/>
            <consortium name="The Broad Institute Genome Sequencing Center for Infectious Disease"/>
            <person name="Wu L."/>
            <person name="Ma J."/>
        </authorList>
    </citation>
    <scope>NUCLEOTIDE SEQUENCE [LARGE SCALE GENOMIC DNA]</scope>
    <source>
        <strain evidence="2">XZYJ18</strain>
    </source>
</reference>
<dbReference type="EMBL" id="JBHSFQ010000057">
    <property type="protein sequence ID" value="MFC4566008.1"/>
    <property type="molecule type" value="Genomic_DNA"/>
</dbReference>
<comment type="caution">
    <text evidence="1">The sequence shown here is derived from an EMBL/GenBank/DDBJ whole genome shotgun (WGS) entry which is preliminary data.</text>
</comment>
<proteinExistence type="predicted"/>
<dbReference type="Proteomes" id="UP001595923">
    <property type="component" value="Unassembled WGS sequence"/>
</dbReference>
<dbReference type="RefSeq" id="WP_378580509.1">
    <property type="nucleotide sequence ID" value="NZ_JBHSFQ010000057.1"/>
</dbReference>
<keyword evidence="2" id="KW-1185">Reference proteome</keyword>
<accession>A0ABV9E8K1</accession>